<dbReference type="NCBIfam" id="NF007953">
    <property type="entry name" value="PRK10672.1"/>
    <property type="match status" value="1"/>
</dbReference>
<organism evidence="8 9">
    <name type="scientific">Pantoea allii</name>
    <dbReference type="NCBI Taxonomy" id="574096"/>
    <lineage>
        <taxon>Bacteria</taxon>
        <taxon>Pseudomonadati</taxon>
        <taxon>Pseudomonadota</taxon>
        <taxon>Gammaproteobacteria</taxon>
        <taxon>Enterobacterales</taxon>
        <taxon>Erwiniaceae</taxon>
        <taxon>Pantoea</taxon>
    </lineage>
</organism>
<sequence length="403" mass="41500">MRKDWLGVVLASLVLAACSTQEPQRQSAPPQPAYNGPVVEIPGVEPRYEPVNPSTNQDYSVNGKNYRIIKNPANYSEVGLATWYGEEAQGNRTATGETFDPDALTAAHPTLPLPSYVRVTNLANGRQIVVRVNDRGPYTPGRIIDLSRAAGDRLNISNNSRVRVDYISVAPDGTLSGPGTIGTVVAKQSYALPSRPDLNGPVMSSPPVMNGGGSQPMMNGSSQPVMNGGSQPVMNGGSQQQTAPMSEPDAQDVSPVSNATLQSHDAMGAPVQSGGFLGAPQPLASGVLEGSEPAASAPAAAAPAAAAPIAASAATSHPAPATQGGSSLSGYVVQVSAINDAARARQLLASLRQRFGVPGAVENAGNVYRVQLGGYKTRAEAVALQQRLSSEGQSAAFVTTAGR</sequence>
<comment type="function">
    <text evidence="4">Lytic transglycosylase with a strong preference for naked glycan strands that lack stem peptides.</text>
</comment>
<dbReference type="InterPro" id="IPR007730">
    <property type="entry name" value="SPOR-like_dom"/>
</dbReference>
<evidence type="ECO:0000313" key="8">
    <source>
        <dbReference type="EMBL" id="MBW1258029.1"/>
    </source>
</evidence>
<name>A0ABS6VFD4_9GAMM</name>
<keyword evidence="2 4" id="KW-0456">Lyase</keyword>
<keyword evidence="4" id="KW-0564">Palmitate</keyword>
<comment type="caution">
    <text evidence="8">The sequence shown here is derived from an EMBL/GenBank/DDBJ whole genome shotgun (WGS) entry which is preliminary data.</text>
</comment>
<dbReference type="InterPro" id="IPR009009">
    <property type="entry name" value="RlpA-like_DPBB"/>
</dbReference>
<protein>
    <recommendedName>
        <fullName evidence="4">Endolytic peptidoglycan transglycosylase RlpA</fullName>
        <ecNumber evidence="4">4.2.2.-</ecNumber>
    </recommendedName>
</protein>
<evidence type="ECO:0000256" key="3">
    <source>
        <dbReference type="ARBA" id="ARBA00023316"/>
    </source>
</evidence>
<gene>
    <name evidence="4 8" type="primary">rlpA</name>
    <name evidence="8" type="ORF">KYI95_12650</name>
</gene>
<comment type="similarity">
    <text evidence="4 5">Belongs to the RlpA family.</text>
</comment>
<comment type="subcellular location">
    <subcellularLocation>
        <location evidence="4">Cell membrane</location>
        <topology evidence="4">Lipid-anchor</topology>
    </subcellularLocation>
</comment>
<evidence type="ECO:0000256" key="1">
    <source>
        <dbReference type="ARBA" id="ARBA00022729"/>
    </source>
</evidence>
<accession>A0ABS6VFD4</accession>
<keyword evidence="4" id="KW-0449">Lipoprotein</keyword>
<keyword evidence="4" id="KW-1003">Cell membrane</keyword>
<evidence type="ECO:0000256" key="6">
    <source>
        <dbReference type="SAM" id="MobiDB-lite"/>
    </source>
</evidence>
<keyword evidence="4" id="KW-0472">Membrane</keyword>
<dbReference type="HAMAP" id="MF_02071">
    <property type="entry name" value="RlpA"/>
    <property type="match status" value="1"/>
</dbReference>
<keyword evidence="9" id="KW-1185">Reference proteome</keyword>
<evidence type="ECO:0000313" key="9">
    <source>
        <dbReference type="Proteomes" id="UP001197236"/>
    </source>
</evidence>
<reference evidence="8 9" key="1">
    <citation type="submission" date="2021-07" db="EMBL/GenBank/DDBJ databases">
        <title>A novel phosphonate cluster across the Pantoea species complex is important for pathogenicity in onion.</title>
        <authorList>
            <person name="Zhao M."/>
            <person name="Stice S."/>
            <person name="Shin G.Y."/>
            <person name="Coutinho T."/>
            <person name="Gitaitis R."/>
            <person name="Kvitko B."/>
            <person name="Dutta B."/>
        </authorList>
    </citation>
    <scope>NUCLEOTIDE SEQUENCE [LARGE SCALE GENOMIC DNA]</scope>
    <source>
        <strain evidence="8 9">BD 382</strain>
    </source>
</reference>
<keyword evidence="1" id="KW-0732">Signal</keyword>
<dbReference type="PROSITE" id="PS51724">
    <property type="entry name" value="SPOR"/>
    <property type="match status" value="1"/>
</dbReference>
<feature type="domain" description="SPOR" evidence="7">
    <location>
        <begin position="325"/>
        <end position="401"/>
    </location>
</feature>
<dbReference type="Pfam" id="PF03330">
    <property type="entry name" value="DPBB_1"/>
    <property type="match status" value="1"/>
</dbReference>
<dbReference type="EC" id="4.2.2.-" evidence="4"/>
<dbReference type="RefSeq" id="WP_218995642.1">
    <property type="nucleotide sequence ID" value="NZ_JAHVXU010000004.1"/>
</dbReference>
<evidence type="ECO:0000256" key="4">
    <source>
        <dbReference type="HAMAP-Rule" id="MF_02071"/>
    </source>
</evidence>
<dbReference type="PANTHER" id="PTHR34183">
    <property type="entry name" value="ENDOLYTIC PEPTIDOGLYCAN TRANSGLYCOSYLASE RLPA"/>
    <property type="match status" value="1"/>
</dbReference>
<dbReference type="EMBL" id="JAHVXZ010000006">
    <property type="protein sequence ID" value="MBW1258029.1"/>
    <property type="molecule type" value="Genomic_DNA"/>
</dbReference>
<feature type="compositionally biased region" description="Polar residues" evidence="6">
    <location>
        <begin position="216"/>
        <end position="244"/>
    </location>
</feature>
<proteinExistence type="inferred from homology"/>
<dbReference type="PANTHER" id="PTHR34183:SF1">
    <property type="entry name" value="ENDOLYTIC PEPTIDOGLYCAN TRANSGLYCOSYLASE RLPA"/>
    <property type="match status" value="1"/>
</dbReference>
<feature type="region of interest" description="Disordered" evidence="6">
    <location>
        <begin position="192"/>
        <end position="256"/>
    </location>
</feature>
<evidence type="ECO:0000256" key="2">
    <source>
        <dbReference type="ARBA" id="ARBA00023239"/>
    </source>
</evidence>
<evidence type="ECO:0000256" key="5">
    <source>
        <dbReference type="RuleBase" id="RU003495"/>
    </source>
</evidence>
<dbReference type="InterPro" id="IPR012997">
    <property type="entry name" value="RplA"/>
</dbReference>
<keyword evidence="3 4" id="KW-0961">Cell wall biogenesis/degradation</keyword>
<dbReference type="PROSITE" id="PS51257">
    <property type="entry name" value="PROKAR_LIPOPROTEIN"/>
    <property type="match status" value="1"/>
</dbReference>
<evidence type="ECO:0000259" key="7">
    <source>
        <dbReference type="PROSITE" id="PS51724"/>
    </source>
</evidence>
<dbReference type="NCBIfam" id="TIGR00413">
    <property type="entry name" value="rlpA"/>
    <property type="match status" value="1"/>
</dbReference>
<dbReference type="CDD" id="cd22268">
    <property type="entry name" value="DPBB_RlpA-like"/>
    <property type="match status" value="1"/>
</dbReference>
<dbReference type="Proteomes" id="UP001197236">
    <property type="component" value="Unassembled WGS sequence"/>
</dbReference>
<dbReference type="Pfam" id="PF05036">
    <property type="entry name" value="SPOR"/>
    <property type="match status" value="1"/>
</dbReference>
<dbReference type="InterPro" id="IPR034718">
    <property type="entry name" value="RlpA"/>
</dbReference>